<feature type="transmembrane region" description="Helical" evidence="1">
    <location>
        <begin position="902"/>
        <end position="923"/>
    </location>
</feature>
<gene>
    <name evidence="2" type="ORF">KCTCHS21_16970</name>
</gene>
<keyword evidence="1" id="KW-0472">Membrane</keyword>
<feature type="transmembrane region" description="Helical" evidence="1">
    <location>
        <begin position="434"/>
        <end position="460"/>
    </location>
</feature>
<dbReference type="GO" id="GO:0005886">
    <property type="term" value="C:plasma membrane"/>
    <property type="evidence" value="ECO:0007669"/>
    <property type="project" value="TreeGrafter"/>
</dbReference>
<evidence type="ECO:0000256" key="1">
    <source>
        <dbReference type="SAM" id="Phobius"/>
    </source>
</evidence>
<name>A0A3T1D2M3_9BACL</name>
<dbReference type="SUPFAM" id="SSF82866">
    <property type="entry name" value="Multidrug efflux transporter AcrB transmembrane domain"/>
    <property type="match status" value="2"/>
</dbReference>
<reference evidence="2 3" key="1">
    <citation type="submission" date="2019-01" db="EMBL/GenBank/DDBJ databases">
        <title>Complete genome sequence of Cohnella hallensis HS21 isolated from Korean fir (Abies koreana) rhizospheric soil.</title>
        <authorList>
            <person name="Jiang L."/>
            <person name="Kang S.W."/>
            <person name="Kim S."/>
            <person name="Jung J."/>
            <person name="Kim C.Y."/>
            <person name="Kim D.H."/>
            <person name="Kim S.W."/>
            <person name="Lee J."/>
        </authorList>
    </citation>
    <scope>NUCLEOTIDE SEQUENCE [LARGE SCALE GENOMIC DNA]</scope>
    <source>
        <strain evidence="2 3">HS21</strain>
    </source>
</reference>
<feature type="transmembrane region" description="Helical" evidence="1">
    <location>
        <begin position="846"/>
        <end position="864"/>
    </location>
</feature>
<dbReference type="Gene3D" id="3.30.2090.10">
    <property type="entry name" value="Multidrug efflux transporter AcrB TolC docking domain, DN and DC subdomains"/>
    <property type="match status" value="2"/>
</dbReference>
<dbReference type="PANTHER" id="PTHR32063">
    <property type="match status" value="1"/>
</dbReference>
<dbReference type="InterPro" id="IPR027463">
    <property type="entry name" value="AcrB_DN_DC_subdom"/>
</dbReference>
<dbReference type="Gene3D" id="3.30.70.1430">
    <property type="entry name" value="Multidrug efflux transporter AcrB pore domain"/>
    <property type="match status" value="2"/>
</dbReference>
<keyword evidence="3" id="KW-1185">Reference proteome</keyword>
<dbReference type="AlphaFoldDB" id="A0A3T1D2M3"/>
<dbReference type="Gene3D" id="1.20.1640.10">
    <property type="entry name" value="Multidrug efflux transporter AcrB transmembrane domain"/>
    <property type="match status" value="2"/>
</dbReference>
<dbReference type="Gene3D" id="3.30.70.1320">
    <property type="entry name" value="Multidrug efflux transporter AcrB pore domain like"/>
    <property type="match status" value="1"/>
</dbReference>
<dbReference type="EMBL" id="AP019400">
    <property type="protein sequence ID" value="BBI32298.1"/>
    <property type="molecule type" value="Genomic_DNA"/>
</dbReference>
<feature type="transmembrane region" description="Helical" evidence="1">
    <location>
        <begin position="12"/>
        <end position="30"/>
    </location>
</feature>
<keyword evidence="1" id="KW-0812">Transmembrane</keyword>
<feature type="transmembrane region" description="Helical" evidence="1">
    <location>
        <begin position="466"/>
        <end position="488"/>
    </location>
</feature>
<dbReference type="OrthoDB" id="9757876at2"/>
<dbReference type="SUPFAM" id="SSF82693">
    <property type="entry name" value="Multidrug efflux transporter AcrB pore domain, PN1, PN2, PC1 and PC2 subdomains"/>
    <property type="match status" value="2"/>
</dbReference>
<feature type="transmembrane region" description="Helical" evidence="1">
    <location>
        <begin position="521"/>
        <end position="546"/>
    </location>
</feature>
<feature type="transmembrane region" description="Helical" evidence="1">
    <location>
        <begin position="950"/>
        <end position="967"/>
    </location>
</feature>
<organism evidence="2 3">
    <name type="scientific">Cohnella abietis</name>
    <dbReference type="NCBI Taxonomy" id="2507935"/>
    <lineage>
        <taxon>Bacteria</taxon>
        <taxon>Bacillati</taxon>
        <taxon>Bacillota</taxon>
        <taxon>Bacilli</taxon>
        <taxon>Bacillales</taxon>
        <taxon>Paenibacillaceae</taxon>
        <taxon>Cohnella</taxon>
    </lineage>
</organism>
<dbReference type="PANTHER" id="PTHR32063:SF0">
    <property type="entry name" value="SWARMING MOTILITY PROTEIN SWRC"/>
    <property type="match status" value="1"/>
</dbReference>
<protein>
    <submittedName>
        <fullName evidence="2">Swarming motility protein SwrC</fullName>
    </submittedName>
</protein>
<evidence type="ECO:0000313" key="2">
    <source>
        <dbReference type="EMBL" id="BBI32298.1"/>
    </source>
</evidence>
<keyword evidence="1" id="KW-1133">Transmembrane helix</keyword>
<evidence type="ECO:0000313" key="3">
    <source>
        <dbReference type="Proteomes" id="UP000289856"/>
    </source>
</evidence>
<sequence>MSWLSKISLKNGAAVIILCAVVMGYGLFSATQIKQQTFPDLEFPAVFIQAVYPGASTEEVEGEVTTPVESSLMGMKGYDSLTSTSFENGASIFLQYPFGSNMDEINTNVQAAIAKLKLPSRAEVSVQRLSINSQPIYVAAISSNKDNAKAMQSKLENDVAPKLRKLEGVNSVMLGGTDLEEIQIHVDKEKASQHGISLNAIQTAIQSLDYALPLGAVTQDETAIPIRLVGSINSLQKIEELKLSSGIPADPAVSNQVKLSDIAEISTMASQKEITRFNGKQSFTISVMKDQDANTADVANLVKDTLSKYVEAGEIDIRVIADHGAEIEHSVSSLVKEGLFGTLFCVIIIFLFLRNIRATVISILSLPISIFVTIALLNQMGYTLNIMTLGGIAVSIGRIVDDSIVVIENIYRWRQEKGKEMKGKELAYKATKEVIGAIASSTIATVVVFLPLAFVSGIIGEFFRPFSYAVVISIITSLLVSVMLIPVLGAKFFKKAKHHEEETSLQRRFEKLLRGALKRKTLSISIAFILLFGSLATIPIIGVTFLPSSSTPSAVINLELPSKSGLDQTSELSQIVEGYVKDLPGVVDYQVSIGGRGDNPFEKSSALNKAKFNVTFTDKTKIDELLNQIEKELPTIVNTAVPETQIEIKEGAEAAGPPSGNGVDVNLYSNQPNELATAAKQIEQLMRQNGDLKEVTNNLTDVTPKWVLSLNQTGIDANISSFLVMQVVNEQLRPVNVGTYTLDGKELAINLSYKQTIGSKEQLENIAIPTAMGIKKLGDIADVTESTAPNSINHEDGKNYAKVSALVKGSDTAKVTGEVQKAIDGLSLPSGVEVKFGGGLQMINEGFASIGIAIGSAICLVFLVMSMTFGGIRTPLVIMSSLLFVPVGALGGLLITGQALSMSVMIGVLMLVGIVVTNAVVLLDRVEKNRKTGMEVTEAIIEAAKIRLRPILMTACATILALVPLAFSSSSSSSLISSGLAITVIGGLFTSTLLTLIVLPVIYQITSKRRKVKEEEVFE</sequence>
<dbReference type="PRINTS" id="PR00702">
    <property type="entry name" value="ACRIFLAVINRP"/>
</dbReference>
<dbReference type="SUPFAM" id="SSF82714">
    <property type="entry name" value="Multidrug efflux transporter AcrB TolC docking domain, DN and DC subdomains"/>
    <property type="match status" value="1"/>
</dbReference>
<dbReference type="KEGG" id="cohn:KCTCHS21_16970"/>
<dbReference type="InterPro" id="IPR001036">
    <property type="entry name" value="Acrflvin-R"/>
</dbReference>
<dbReference type="Proteomes" id="UP000289856">
    <property type="component" value="Chromosome"/>
</dbReference>
<feature type="transmembrane region" description="Helical" evidence="1">
    <location>
        <begin position="876"/>
        <end position="896"/>
    </location>
</feature>
<dbReference type="GO" id="GO:0042910">
    <property type="term" value="F:xenobiotic transmembrane transporter activity"/>
    <property type="evidence" value="ECO:0007669"/>
    <property type="project" value="TreeGrafter"/>
</dbReference>
<dbReference type="Gene3D" id="3.30.70.1440">
    <property type="entry name" value="Multidrug efflux transporter AcrB pore domain"/>
    <property type="match status" value="1"/>
</dbReference>
<accession>A0A3T1D2M3</accession>
<dbReference type="RefSeq" id="WP_130606724.1">
    <property type="nucleotide sequence ID" value="NZ_AP019400.1"/>
</dbReference>
<feature type="transmembrane region" description="Helical" evidence="1">
    <location>
        <begin position="979"/>
        <end position="1003"/>
    </location>
</feature>
<proteinExistence type="predicted"/>
<feature type="transmembrane region" description="Helical" evidence="1">
    <location>
        <begin position="360"/>
        <end position="380"/>
    </location>
</feature>
<dbReference type="Pfam" id="PF00873">
    <property type="entry name" value="ACR_tran"/>
    <property type="match status" value="1"/>
</dbReference>